<dbReference type="InterPro" id="IPR024307">
    <property type="entry name" value="YmaF"/>
</dbReference>
<dbReference type="Pfam" id="PF12788">
    <property type="entry name" value="YmaF"/>
    <property type="match status" value="1"/>
</dbReference>
<organism evidence="1 2">
    <name type="scientific">Ligaoa zhengdingensis</name>
    <dbReference type="NCBI Taxonomy" id="2763658"/>
    <lineage>
        <taxon>Bacteria</taxon>
        <taxon>Bacillati</taxon>
        <taxon>Bacillota</taxon>
        <taxon>Clostridia</taxon>
        <taxon>Eubacteriales</taxon>
        <taxon>Oscillospiraceae</taxon>
        <taxon>Ligaoa</taxon>
    </lineage>
</organism>
<dbReference type="Proteomes" id="UP000653127">
    <property type="component" value="Unassembled WGS sequence"/>
</dbReference>
<accession>A0A926I0C6</accession>
<evidence type="ECO:0000313" key="1">
    <source>
        <dbReference type="EMBL" id="MBC8546857.1"/>
    </source>
</evidence>
<dbReference type="EMBL" id="JACRST010000010">
    <property type="protein sequence ID" value="MBC8546857.1"/>
    <property type="molecule type" value="Genomic_DNA"/>
</dbReference>
<dbReference type="AlphaFoldDB" id="A0A926I0C6"/>
<reference evidence="1" key="1">
    <citation type="submission" date="2020-08" db="EMBL/GenBank/DDBJ databases">
        <title>Genome public.</title>
        <authorList>
            <person name="Liu C."/>
            <person name="Sun Q."/>
        </authorList>
    </citation>
    <scope>NUCLEOTIDE SEQUENCE</scope>
    <source>
        <strain evidence="1">NSJ-31</strain>
    </source>
</reference>
<dbReference type="RefSeq" id="WP_249282932.1">
    <property type="nucleotide sequence ID" value="NZ_JACRST010000010.1"/>
</dbReference>
<comment type="caution">
    <text evidence="1">The sequence shown here is derived from an EMBL/GenBank/DDBJ whole genome shotgun (WGS) entry which is preliminary data.</text>
</comment>
<evidence type="ECO:0000313" key="2">
    <source>
        <dbReference type="Proteomes" id="UP000653127"/>
    </source>
</evidence>
<name>A0A926I0C6_9FIRM</name>
<sequence>MNCCCCENETQTHVHEVVGSVRIAEREEDPHNHRFAGVTNEVIAVPGGHVHRLTTKTDFYEDHFHPICITTGLPVPVGSGDDARHVHFIDDETAVRDGHFHEFIAATLIDNPIGD</sequence>
<keyword evidence="2" id="KW-1185">Reference proteome</keyword>
<gene>
    <name evidence="1" type="ORF">H8711_07910</name>
</gene>
<proteinExistence type="predicted"/>
<protein>
    <submittedName>
        <fullName evidence="1">YmaF family protein</fullName>
    </submittedName>
</protein>